<evidence type="ECO:0000313" key="2">
    <source>
        <dbReference type="EMBL" id="CUO69410.1"/>
    </source>
</evidence>
<proteinExistence type="predicted"/>
<feature type="transmembrane region" description="Helical" evidence="1">
    <location>
        <begin position="94"/>
        <end position="115"/>
    </location>
</feature>
<feature type="transmembrane region" description="Helical" evidence="1">
    <location>
        <begin position="31"/>
        <end position="51"/>
    </location>
</feature>
<name>A0A174H8J8_9CLOT</name>
<dbReference type="Proteomes" id="UP000095558">
    <property type="component" value="Unassembled WGS sequence"/>
</dbReference>
<accession>A0A174H8J8</accession>
<feature type="transmembrane region" description="Helical" evidence="1">
    <location>
        <begin position="122"/>
        <end position="141"/>
    </location>
</feature>
<reference evidence="2 3" key="1">
    <citation type="submission" date="2015-09" db="EMBL/GenBank/DDBJ databases">
        <authorList>
            <consortium name="Pathogen Informatics"/>
        </authorList>
    </citation>
    <scope>NUCLEOTIDE SEQUENCE [LARGE SCALE GENOMIC DNA]</scope>
    <source>
        <strain evidence="2 3">2789STDY5834855</strain>
    </source>
</reference>
<dbReference type="AlphaFoldDB" id="A0A174H8J8"/>
<feature type="transmembrane region" description="Helical" evidence="1">
    <location>
        <begin position="63"/>
        <end position="82"/>
    </location>
</feature>
<evidence type="ECO:0000256" key="1">
    <source>
        <dbReference type="SAM" id="Phobius"/>
    </source>
</evidence>
<organism evidence="2 3">
    <name type="scientific">Clostridium disporicum</name>
    <dbReference type="NCBI Taxonomy" id="84024"/>
    <lineage>
        <taxon>Bacteria</taxon>
        <taxon>Bacillati</taxon>
        <taxon>Bacillota</taxon>
        <taxon>Clostridia</taxon>
        <taxon>Eubacteriales</taxon>
        <taxon>Clostridiaceae</taxon>
        <taxon>Clostridium</taxon>
    </lineage>
</organism>
<protein>
    <submittedName>
        <fullName evidence="2">Uncharacterized protein</fullName>
    </submittedName>
</protein>
<dbReference type="EMBL" id="CYZV01000040">
    <property type="protein sequence ID" value="CUO69410.1"/>
    <property type="molecule type" value="Genomic_DNA"/>
</dbReference>
<keyword evidence="1" id="KW-1133">Transmembrane helix</keyword>
<gene>
    <name evidence="2" type="ORF">ERS852470_03088</name>
</gene>
<sequence length="152" mass="17942">MKDRYKLIIIHLILFISALGIGVITKNSYRYFNKISWVILLVNTILFLILIKQFKVKENSIIKYLLIILGIFIILIIDKDYFYSSYIQSTPNTIFPYSILLLSNVITLPFVDIFYCIYMLNLFNISFIIIPSYIIILMIITKKVLKLSKKRE</sequence>
<keyword evidence="1" id="KW-0812">Transmembrane</keyword>
<evidence type="ECO:0000313" key="3">
    <source>
        <dbReference type="Proteomes" id="UP000095558"/>
    </source>
</evidence>
<feature type="transmembrane region" description="Helical" evidence="1">
    <location>
        <begin position="7"/>
        <end position="25"/>
    </location>
</feature>
<keyword evidence="1" id="KW-0472">Membrane</keyword>